<keyword evidence="2" id="KW-1185">Reference proteome</keyword>
<dbReference type="Proteomes" id="UP000695023">
    <property type="component" value="Unplaced"/>
</dbReference>
<evidence type="ECO:0000256" key="1">
    <source>
        <dbReference type="SAM" id="MobiDB-lite"/>
    </source>
</evidence>
<feature type="region of interest" description="Disordered" evidence="1">
    <location>
        <begin position="176"/>
        <end position="197"/>
    </location>
</feature>
<name>A0A9Y3S928_9CICH</name>
<evidence type="ECO:0000313" key="2">
    <source>
        <dbReference type="Proteomes" id="UP000695023"/>
    </source>
</evidence>
<feature type="compositionally biased region" description="Polar residues" evidence="1">
    <location>
        <begin position="124"/>
        <end position="138"/>
    </location>
</feature>
<dbReference type="RefSeq" id="XP_005752711.1">
    <property type="nucleotide sequence ID" value="XM_005752654.1"/>
</dbReference>
<gene>
    <name evidence="3" type="primary">LOC102201976</name>
</gene>
<reference evidence="3" key="1">
    <citation type="submission" date="2025-08" db="UniProtKB">
        <authorList>
            <consortium name="RefSeq"/>
        </authorList>
    </citation>
    <scope>IDENTIFICATION</scope>
</reference>
<feature type="compositionally biased region" description="Basic and acidic residues" evidence="1">
    <location>
        <begin position="1"/>
        <end position="10"/>
    </location>
</feature>
<feature type="region of interest" description="Disordered" evidence="1">
    <location>
        <begin position="103"/>
        <end position="159"/>
    </location>
</feature>
<dbReference type="GeneID" id="102201976"/>
<feature type="region of interest" description="Disordered" evidence="1">
    <location>
        <begin position="1"/>
        <end position="28"/>
    </location>
</feature>
<protein>
    <submittedName>
        <fullName evidence="3">Uncharacterized protein LOC102201976</fullName>
    </submittedName>
</protein>
<feature type="compositionally biased region" description="Basic and acidic residues" evidence="1">
    <location>
        <begin position="103"/>
        <end position="123"/>
    </location>
</feature>
<accession>A0A9Y3S928</accession>
<organism evidence="2 3">
    <name type="scientific">Pundamilia nyererei</name>
    <dbReference type="NCBI Taxonomy" id="303518"/>
    <lineage>
        <taxon>Eukaryota</taxon>
        <taxon>Metazoa</taxon>
        <taxon>Chordata</taxon>
        <taxon>Craniata</taxon>
        <taxon>Vertebrata</taxon>
        <taxon>Euteleostomi</taxon>
        <taxon>Actinopterygii</taxon>
        <taxon>Neopterygii</taxon>
        <taxon>Teleostei</taxon>
        <taxon>Neoteleostei</taxon>
        <taxon>Acanthomorphata</taxon>
        <taxon>Ovalentaria</taxon>
        <taxon>Cichlomorphae</taxon>
        <taxon>Cichliformes</taxon>
        <taxon>Cichlidae</taxon>
        <taxon>African cichlids</taxon>
        <taxon>Pseudocrenilabrinae</taxon>
        <taxon>Haplochromini</taxon>
        <taxon>Pundamilia</taxon>
    </lineage>
</organism>
<evidence type="ECO:0000313" key="3">
    <source>
        <dbReference type="RefSeq" id="XP_005752711.1"/>
    </source>
</evidence>
<proteinExistence type="predicted"/>
<sequence>MKTESADSRMPEPPPQDPGIPEGLKTSPLNTEALGEFAQNMSEHILRSVFSQKETVEPEESIYNQEHEMLAEALASAVIEIALSEVCRGRNLKDHMEGAEIEMENNKGEHQCFEDKSRRDQEHQTSTQPCYPPLSQSGLPAVGSLDYPDAPPTTPLLPELERSRSSFARKLKGGLAKVFLPSPPPPTPKDKEDNGDSLISDPHVELMEHLMQSLSTDDLGRGNFEVAPLHEPTIETFAQALSCDITKWVLAAKKREQMSHDSDLNLLAQQLAETIITSSIDEAKVLI</sequence>
<dbReference type="AlphaFoldDB" id="A0A9Y3S928"/>